<dbReference type="Gene3D" id="2.30.30.390">
    <property type="entry name" value="Hemimethylated DNA-binding domain"/>
    <property type="match status" value="1"/>
</dbReference>
<dbReference type="InterPro" id="IPR036623">
    <property type="entry name" value="Hemimethylated_DNA-bd_sf"/>
</dbReference>
<comment type="caution">
    <text evidence="2">The sequence shown here is derived from an EMBL/GenBank/DDBJ whole genome shotgun (WGS) entry which is preliminary data.</text>
</comment>
<accession>A0A4S4N3A4</accession>
<reference evidence="2 3" key="1">
    <citation type="submission" date="2019-02" db="EMBL/GenBank/DDBJ databases">
        <title>Genome sequencing of the rare red list fungi Antrodiella citrinella (Flaviporus citrinellus).</title>
        <authorList>
            <person name="Buettner E."/>
            <person name="Kellner H."/>
        </authorList>
    </citation>
    <scope>NUCLEOTIDE SEQUENCE [LARGE SCALE GENOMIC DNA]</scope>
    <source>
        <strain evidence="2 3">DSM 108506</strain>
    </source>
</reference>
<dbReference type="AlphaFoldDB" id="A0A4S4N3A4"/>
<protein>
    <recommendedName>
        <fullName evidence="1">Hemimethylated DNA-binding domain-containing protein</fullName>
    </recommendedName>
</protein>
<dbReference type="SMART" id="SM00992">
    <property type="entry name" value="YccV-like"/>
    <property type="match status" value="1"/>
</dbReference>
<feature type="domain" description="Hemimethylated DNA-binding" evidence="1">
    <location>
        <begin position="813"/>
        <end position="912"/>
    </location>
</feature>
<dbReference type="Proteomes" id="UP000308730">
    <property type="component" value="Unassembled WGS sequence"/>
</dbReference>
<organism evidence="2 3">
    <name type="scientific">Antrodiella citrinella</name>
    <dbReference type="NCBI Taxonomy" id="2447956"/>
    <lineage>
        <taxon>Eukaryota</taxon>
        <taxon>Fungi</taxon>
        <taxon>Dikarya</taxon>
        <taxon>Basidiomycota</taxon>
        <taxon>Agaricomycotina</taxon>
        <taxon>Agaricomycetes</taxon>
        <taxon>Polyporales</taxon>
        <taxon>Steccherinaceae</taxon>
        <taxon>Antrodiella</taxon>
    </lineage>
</organism>
<sequence length="950" mass="108091">MNLLYLGKITDRVSVIGTFTPSHIGGDAPPIPFGEVFNVSRFIQLSDVPMVEWDEVKDPDSPTIDAIGCWNVWEAVQYYEHYPRHSFIPDWVGLDISYTRGPDWLKLIPNYEHDKCSTFWALARLAYPEDRSKSLTTPAPSPHFNITLPPDEHMLCYDYMYYACAQQSFEYEYDYAPQWKDVGTHLRWSDHVTNLAALYVKQLLGYPVGGETPAYITIHARHGDFNSMCWQAETPEDCFAPLSVIALRVREIQDELRQRKGIDVPNENVIMTSDEKDETWWDDVKAMGQHGRWYPVVLDAAIQANGMGFVGTDRSTFSILSMRRVNDWQDGASRMVKWGKKDADMHRRQLPTDIYLEILKCLPSSRNDDTSIQTLASCLLANSRVRAAALSPLVWKHHYHVRYTHCVEAKETARRQEASDDWRVLYTQRRQLDRGALKLVDKIRVHTEGRHERARVFAWEYSFDAWDALRLESQIPVPLHLQTEYAGPPDTDVVDREREDVLPRRFWAQAVLGMLARLESVKVWKTIFIPMASSPPVPFVHAFASLSSVFSVSMREIELQLDEIHDSCVELLRTRSLPNAQTDLQRRCIAIAQALFSLGFGIADGSTFQRLLNQFPHAFLPSSYRHTIPISLVFVFVAVARRMGIAASPLNTPGVVKAHIASPDSSEPDFLLDITSPIPAALILVDGRTGTPGVSRADLEPATSFAMLQRSFNNIISFARFEQVLGTAEASCAAQDSAFYMLSICTVLQTQQINIHPTPPDFNPLDLVVVLLDSLADGLQDVGRRDLTEFLEASWRQTEDLAKERRVRSEHKSVKGFVGMTFTHKAYAYIGCIYGWDPVCMASDDWIVSMGVRDLPSGQHQPFYKVCSTSGRIFYVAQDNIEPVCPNREIARKLLRARDTFSRFFTGLDVFEERAGRLKLSDELKTRYPEDDAFGDRWIHRARGDSGWEE</sequence>
<name>A0A4S4N3A4_9APHY</name>
<evidence type="ECO:0000313" key="3">
    <source>
        <dbReference type="Proteomes" id="UP000308730"/>
    </source>
</evidence>
<proteinExistence type="predicted"/>
<dbReference type="SUPFAM" id="SSF141255">
    <property type="entry name" value="YccV-like"/>
    <property type="match status" value="1"/>
</dbReference>
<gene>
    <name evidence="2" type="ORF">EUX98_g748</name>
</gene>
<dbReference type="InterPro" id="IPR036047">
    <property type="entry name" value="F-box-like_dom_sf"/>
</dbReference>
<dbReference type="SUPFAM" id="SSF81383">
    <property type="entry name" value="F-box domain"/>
    <property type="match status" value="1"/>
</dbReference>
<dbReference type="GO" id="GO:0003677">
    <property type="term" value="F:DNA binding"/>
    <property type="evidence" value="ECO:0007669"/>
    <property type="project" value="InterPro"/>
</dbReference>
<dbReference type="EMBL" id="SGPM01000006">
    <property type="protein sequence ID" value="THH33464.1"/>
    <property type="molecule type" value="Genomic_DNA"/>
</dbReference>
<evidence type="ECO:0000259" key="1">
    <source>
        <dbReference type="SMART" id="SM00992"/>
    </source>
</evidence>
<dbReference type="NCBIfam" id="TIGR02097">
    <property type="entry name" value="yccV"/>
    <property type="match status" value="1"/>
</dbReference>
<keyword evidence="3" id="KW-1185">Reference proteome</keyword>
<dbReference type="Pfam" id="PF08755">
    <property type="entry name" value="YccV-like"/>
    <property type="match status" value="1"/>
</dbReference>
<dbReference type="OrthoDB" id="423313at2759"/>
<dbReference type="CDD" id="cd11296">
    <property type="entry name" value="O-FucT_like"/>
    <property type="match status" value="1"/>
</dbReference>
<evidence type="ECO:0000313" key="2">
    <source>
        <dbReference type="EMBL" id="THH33464.1"/>
    </source>
</evidence>
<dbReference type="InterPro" id="IPR011722">
    <property type="entry name" value="Hemimethylated_DNA-bd_dom"/>
</dbReference>
<dbReference type="Gene3D" id="3.40.50.11350">
    <property type="match status" value="1"/>
</dbReference>